<name>A0A1G9C3L5_9FLAO</name>
<keyword evidence="2" id="KW-1185">Reference proteome</keyword>
<protein>
    <submittedName>
        <fullName evidence="1">Uncharacterized protein</fullName>
    </submittedName>
</protein>
<sequence>MKDIIIRQYLEQLKSANSNTELSSILSEIIRSGVSIPELMMYFKTHQGDFETKSQDHQNTISNSNKAQVIMQLLMQKLNR</sequence>
<evidence type="ECO:0000313" key="1">
    <source>
        <dbReference type="EMBL" id="SDK45895.1"/>
    </source>
</evidence>
<proteinExistence type="predicted"/>
<reference evidence="1 2" key="1">
    <citation type="submission" date="2016-10" db="EMBL/GenBank/DDBJ databases">
        <authorList>
            <person name="de Groot N.N."/>
        </authorList>
    </citation>
    <scope>NUCLEOTIDE SEQUENCE [LARGE SCALE GENOMIC DNA]</scope>
    <source>
        <strain evidence="1 2">CGMCC 1.10076</strain>
    </source>
</reference>
<gene>
    <name evidence="1" type="ORF">SAMN04487935_3452</name>
</gene>
<dbReference type="AlphaFoldDB" id="A0A1G9C3L5"/>
<accession>A0A1G9C3L5</accession>
<dbReference type="RefSeq" id="WP_091398410.1">
    <property type="nucleotide sequence ID" value="NZ_BKAI01000025.1"/>
</dbReference>
<dbReference type="Proteomes" id="UP000199580">
    <property type="component" value="Unassembled WGS sequence"/>
</dbReference>
<organism evidence="1 2">
    <name type="scientific">Flavobacterium noncentrifugens</name>
    <dbReference type="NCBI Taxonomy" id="1128970"/>
    <lineage>
        <taxon>Bacteria</taxon>
        <taxon>Pseudomonadati</taxon>
        <taxon>Bacteroidota</taxon>
        <taxon>Flavobacteriia</taxon>
        <taxon>Flavobacteriales</taxon>
        <taxon>Flavobacteriaceae</taxon>
        <taxon>Flavobacterium</taxon>
    </lineage>
</organism>
<dbReference type="EMBL" id="FNEZ01000006">
    <property type="protein sequence ID" value="SDK45895.1"/>
    <property type="molecule type" value="Genomic_DNA"/>
</dbReference>
<dbReference type="OrthoDB" id="1363737at2"/>
<dbReference type="STRING" id="1128970.SAMN04487935_3452"/>
<evidence type="ECO:0000313" key="2">
    <source>
        <dbReference type="Proteomes" id="UP000199580"/>
    </source>
</evidence>